<protein>
    <submittedName>
        <fullName evidence="2">Uncharacterized protein</fullName>
    </submittedName>
</protein>
<keyword evidence="1" id="KW-0472">Membrane</keyword>
<gene>
    <name evidence="2" type="ORF">PFISCL1PPCAC_21608</name>
</gene>
<dbReference type="Proteomes" id="UP001432322">
    <property type="component" value="Unassembled WGS sequence"/>
</dbReference>
<feature type="non-terminal residue" evidence="2">
    <location>
        <position position="1"/>
    </location>
</feature>
<dbReference type="Gene3D" id="2.60.40.3330">
    <property type="match status" value="1"/>
</dbReference>
<keyword evidence="3" id="KW-1185">Reference proteome</keyword>
<proteinExistence type="predicted"/>
<organism evidence="2 3">
    <name type="scientific">Pristionchus fissidentatus</name>
    <dbReference type="NCBI Taxonomy" id="1538716"/>
    <lineage>
        <taxon>Eukaryota</taxon>
        <taxon>Metazoa</taxon>
        <taxon>Ecdysozoa</taxon>
        <taxon>Nematoda</taxon>
        <taxon>Chromadorea</taxon>
        <taxon>Rhabditida</taxon>
        <taxon>Rhabditina</taxon>
        <taxon>Diplogasteromorpha</taxon>
        <taxon>Diplogasteroidea</taxon>
        <taxon>Neodiplogasteridae</taxon>
        <taxon>Pristionchus</taxon>
    </lineage>
</organism>
<name>A0AAV5WEG6_9BILA</name>
<evidence type="ECO:0000313" key="2">
    <source>
        <dbReference type="EMBL" id="GMT30311.1"/>
    </source>
</evidence>
<dbReference type="EMBL" id="BTSY01000005">
    <property type="protein sequence ID" value="GMT30311.1"/>
    <property type="molecule type" value="Genomic_DNA"/>
</dbReference>
<comment type="caution">
    <text evidence="2">The sequence shown here is derived from an EMBL/GenBank/DDBJ whole genome shotgun (WGS) entry which is preliminary data.</text>
</comment>
<keyword evidence="1" id="KW-1133">Transmembrane helix</keyword>
<feature type="transmembrane region" description="Helical" evidence="1">
    <location>
        <begin position="7"/>
        <end position="25"/>
    </location>
</feature>
<evidence type="ECO:0000256" key="1">
    <source>
        <dbReference type="SAM" id="Phobius"/>
    </source>
</evidence>
<accession>A0AAV5WEG6</accession>
<dbReference type="AlphaFoldDB" id="A0AAV5WEG6"/>
<dbReference type="InterPro" id="IPR038479">
    <property type="entry name" value="Transthyretin-like_sf"/>
</dbReference>
<feature type="transmembrane region" description="Helical" evidence="1">
    <location>
        <begin position="45"/>
        <end position="63"/>
    </location>
</feature>
<evidence type="ECO:0000313" key="3">
    <source>
        <dbReference type="Proteomes" id="UP001432322"/>
    </source>
</evidence>
<keyword evidence="1" id="KW-0812">Transmembrane</keyword>
<reference evidence="2" key="1">
    <citation type="submission" date="2023-10" db="EMBL/GenBank/DDBJ databases">
        <title>Genome assembly of Pristionchus species.</title>
        <authorList>
            <person name="Yoshida K."/>
            <person name="Sommer R.J."/>
        </authorList>
    </citation>
    <scope>NUCLEOTIDE SEQUENCE</scope>
    <source>
        <strain evidence="2">RS5133</strain>
    </source>
</reference>
<sequence length="220" mass="25049">VLQFDYCVFVVVVVCVLFFFLPLLFHSLPVFSLVSPGRLNQMAKILLLFLLLIVTFNQCHCEYRQVRVKGLISCLDVNGASRPIIDGNVDLMEIDKHPNDGNRPWHEDTDDTHDTKPFESTGQFEVFGWEREWTDIPIFYLSFNLPCPPISYCTDREYLKRCAGKSTVAFAYFVDNNLAVKHKSGHMDYLDVKCYVGVKTSAGIEEGFSCSGGYTPERAH</sequence>